<keyword evidence="4" id="KW-1185">Reference proteome</keyword>
<feature type="compositionally biased region" description="Pro residues" evidence="1">
    <location>
        <begin position="220"/>
        <end position="247"/>
    </location>
</feature>
<dbReference type="EMBL" id="JAACJN010000023">
    <property type="protein sequence ID" value="KAF5389252.1"/>
    <property type="molecule type" value="Genomic_DNA"/>
</dbReference>
<dbReference type="AlphaFoldDB" id="A0A8H5HTI0"/>
<dbReference type="Proteomes" id="UP000518752">
    <property type="component" value="Unassembled WGS sequence"/>
</dbReference>
<evidence type="ECO:0000313" key="3">
    <source>
        <dbReference type="EMBL" id="KAF5389252.1"/>
    </source>
</evidence>
<accession>A0A8H5HTI0</accession>
<evidence type="ECO:0000256" key="1">
    <source>
        <dbReference type="SAM" id="MobiDB-lite"/>
    </source>
</evidence>
<gene>
    <name evidence="3" type="ORF">D9757_003512</name>
</gene>
<organism evidence="3 4">
    <name type="scientific">Collybiopsis confluens</name>
    <dbReference type="NCBI Taxonomy" id="2823264"/>
    <lineage>
        <taxon>Eukaryota</taxon>
        <taxon>Fungi</taxon>
        <taxon>Dikarya</taxon>
        <taxon>Basidiomycota</taxon>
        <taxon>Agaricomycotina</taxon>
        <taxon>Agaricomycetes</taxon>
        <taxon>Agaricomycetidae</taxon>
        <taxon>Agaricales</taxon>
        <taxon>Marasmiineae</taxon>
        <taxon>Omphalotaceae</taxon>
        <taxon>Collybiopsis</taxon>
    </lineage>
</organism>
<feature type="region of interest" description="Disordered" evidence="1">
    <location>
        <begin position="205"/>
        <end position="266"/>
    </location>
</feature>
<name>A0A8H5HTI0_9AGAR</name>
<comment type="caution">
    <text evidence="3">The sequence shown here is derived from an EMBL/GenBank/DDBJ whole genome shotgun (WGS) entry which is preliminary data.</text>
</comment>
<protein>
    <recommendedName>
        <fullName evidence="2">PIK-related kinase FAT domain-containing protein</fullName>
    </recommendedName>
</protein>
<reference evidence="3 4" key="1">
    <citation type="journal article" date="2020" name="ISME J.">
        <title>Uncovering the hidden diversity of litter-decomposition mechanisms in mushroom-forming fungi.</title>
        <authorList>
            <person name="Floudas D."/>
            <person name="Bentzer J."/>
            <person name="Ahren D."/>
            <person name="Johansson T."/>
            <person name="Persson P."/>
            <person name="Tunlid A."/>
        </authorList>
    </citation>
    <scope>NUCLEOTIDE SEQUENCE [LARGE SCALE GENOMIC DNA]</scope>
    <source>
        <strain evidence="3 4">CBS 406.79</strain>
    </source>
</reference>
<evidence type="ECO:0000313" key="4">
    <source>
        <dbReference type="Proteomes" id="UP000518752"/>
    </source>
</evidence>
<proteinExistence type="predicted"/>
<evidence type="ECO:0000259" key="2">
    <source>
        <dbReference type="Pfam" id="PF02259"/>
    </source>
</evidence>
<feature type="compositionally biased region" description="Acidic residues" evidence="1">
    <location>
        <begin position="256"/>
        <end position="266"/>
    </location>
</feature>
<feature type="region of interest" description="Disordered" evidence="1">
    <location>
        <begin position="1"/>
        <end position="21"/>
    </location>
</feature>
<dbReference type="Pfam" id="PF02259">
    <property type="entry name" value="FAT"/>
    <property type="match status" value="1"/>
</dbReference>
<sequence>MHLHKFLEDGPDDILTSDNDEGEIQNIKSKVRPVRARMHESERFEARTVLKTFRNATDLIPHQESGQYYLGQFQDECYNDLPHRERLSRGLKMNLSIIKAYAEAINLGTKYIYQTVPRLLTLWLDLGEEKRIPDGIATFQQINLALEEGENFLVFGENGDTEIVSTISKEAVVVHDEKDDSELKRWVAYPPVQFSSSLLPVYDGYTLPPMDEESMDIQPTEPPPPLPPPNLPSGPETAPPPLPPPAVPTVHTATQDDSDMEMSDQD</sequence>
<dbReference type="InterPro" id="IPR003151">
    <property type="entry name" value="PIK-rel_kinase_FAT"/>
</dbReference>
<feature type="domain" description="PIK-related kinase FAT" evidence="2">
    <location>
        <begin position="42"/>
        <end position="121"/>
    </location>
</feature>
<dbReference type="OrthoDB" id="429967at2759"/>